<reference evidence="1" key="1">
    <citation type="submission" date="2018-05" db="EMBL/GenBank/DDBJ databases">
        <authorList>
            <person name="Lanie J.A."/>
            <person name="Ng W.-L."/>
            <person name="Kazmierczak K.M."/>
            <person name="Andrzejewski T.M."/>
            <person name="Davidsen T.M."/>
            <person name="Wayne K.J."/>
            <person name="Tettelin H."/>
            <person name="Glass J.I."/>
            <person name="Rusch D."/>
            <person name="Podicherti R."/>
            <person name="Tsui H.-C.T."/>
            <person name="Winkler M.E."/>
        </authorList>
    </citation>
    <scope>NUCLEOTIDE SEQUENCE</scope>
</reference>
<name>A0A382MK90_9ZZZZ</name>
<accession>A0A382MK90</accession>
<proteinExistence type="predicted"/>
<organism evidence="1">
    <name type="scientific">marine metagenome</name>
    <dbReference type="NCBI Taxonomy" id="408172"/>
    <lineage>
        <taxon>unclassified sequences</taxon>
        <taxon>metagenomes</taxon>
        <taxon>ecological metagenomes</taxon>
    </lineage>
</organism>
<dbReference type="EMBL" id="UINC01093345">
    <property type="protein sequence ID" value="SVC47701.1"/>
    <property type="molecule type" value="Genomic_DNA"/>
</dbReference>
<dbReference type="AlphaFoldDB" id="A0A382MK90"/>
<evidence type="ECO:0000313" key="1">
    <source>
        <dbReference type="EMBL" id="SVC47701.1"/>
    </source>
</evidence>
<protein>
    <submittedName>
        <fullName evidence="1">Uncharacterized protein</fullName>
    </submittedName>
</protein>
<sequence length="220" mass="23617">MPKWSISVSISLFLFSFSVYGDGHDWKERQLKDALMAAPPIITDNATVYGWDETQGGEMTLLRLGAGEYTCLASGFSTLRVGKPLEPIPGPLCADKNAWAFFAAILNEKNPMKPVKPYPTTPGMAWMLAGMGVHEGMVDVGLGEKIEVVESGAGSGSKMTKITPHIMILPLPIAKSGSMSTKYSPAHPLASWIMAANSPLEHLMLHVSDEDAAAIMQGNN</sequence>
<gene>
    <name evidence="1" type="ORF">METZ01_LOCUS300555</name>
</gene>